<evidence type="ECO:0000256" key="1">
    <source>
        <dbReference type="SAM" id="MobiDB-lite"/>
    </source>
</evidence>
<keyword evidence="2" id="KW-0732">Signal</keyword>
<dbReference type="AlphaFoldDB" id="A0A409XQT0"/>
<feature type="signal peptide" evidence="2">
    <location>
        <begin position="1"/>
        <end position="24"/>
    </location>
</feature>
<feature type="compositionally biased region" description="Low complexity" evidence="1">
    <location>
        <begin position="118"/>
        <end position="133"/>
    </location>
</feature>
<reference evidence="3 4" key="1">
    <citation type="journal article" date="2018" name="Evol. Lett.">
        <title>Horizontal gene cluster transfer increased hallucinogenic mushroom diversity.</title>
        <authorList>
            <person name="Reynolds H.T."/>
            <person name="Vijayakumar V."/>
            <person name="Gluck-Thaler E."/>
            <person name="Korotkin H.B."/>
            <person name="Matheny P.B."/>
            <person name="Slot J.C."/>
        </authorList>
    </citation>
    <scope>NUCLEOTIDE SEQUENCE [LARGE SCALE GENOMIC DNA]</scope>
    <source>
        <strain evidence="3 4">2631</strain>
    </source>
</reference>
<feature type="region of interest" description="Disordered" evidence="1">
    <location>
        <begin position="220"/>
        <end position="255"/>
    </location>
</feature>
<accession>A0A409XQT0</accession>
<feature type="chain" id="PRO_5019075894" description="Ig-like domain-containing protein" evidence="2">
    <location>
        <begin position="25"/>
        <end position="275"/>
    </location>
</feature>
<dbReference type="OrthoDB" id="2978948at2759"/>
<evidence type="ECO:0000313" key="4">
    <source>
        <dbReference type="Proteomes" id="UP000283269"/>
    </source>
</evidence>
<evidence type="ECO:0000256" key="2">
    <source>
        <dbReference type="SAM" id="SignalP"/>
    </source>
</evidence>
<dbReference type="InParanoid" id="A0A409XQT0"/>
<organism evidence="3 4">
    <name type="scientific">Psilocybe cyanescens</name>
    <dbReference type="NCBI Taxonomy" id="93625"/>
    <lineage>
        <taxon>Eukaryota</taxon>
        <taxon>Fungi</taxon>
        <taxon>Dikarya</taxon>
        <taxon>Basidiomycota</taxon>
        <taxon>Agaricomycotina</taxon>
        <taxon>Agaricomycetes</taxon>
        <taxon>Agaricomycetidae</taxon>
        <taxon>Agaricales</taxon>
        <taxon>Agaricineae</taxon>
        <taxon>Strophariaceae</taxon>
        <taxon>Psilocybe</taxon>
    </lineage>
</organism>
<comment type="caution">
    <text evidence="3">The sequence shown here is derived from an EMBL/GenBank/DDBJ whole genome shotgun (WGS) entry which is preliminary data.</text>
</comment>
<name>A0A409XQT0_PSICY</name>
<keyword evidence="4" id="KW-1185">Reference proteome</keyword>
<gene>
    <name evidence="3" type="ORF">CVT25_011940</name>
</gene>
<evidence type="ECO:0000313" key="3">
    <source>
        <dbReference type="EMBL" id="PPQ93064.1"/>
    </source>
</evidence>
<feature type="region of interest" description="Disordered" evidence="1">
    <location>
        <begin position="117"/>
        <end position="140"/>
    </location>
</feature>
<proteinExistence type="predicted"/>
<sequence>MILNASVFLTGVFTLSAHIHLALAQAQPETQTSTSASHNSCAFSCPPTNLISWSIAKRPYTAGVDSYYTIFECVYATPHPTPHDLVSEHKCTYNKYTGVQALAAAGDNCPLQAIPCPDSSSSSDESSENSSSDLKATQNTPIFSHIDGEEVVPWWTHLSLAQDTPSSSSLTPSCTFYCPPENLVSWKLAKRPFTVGFDSFYSIFECHTGSQALEAAGDNCPPQAIPCPESPSSDSDSESTQAQNTPTFSHIDGEEVVPWVEGGRYLLYLSEHPPS</sequence>
<dbReference type="EMBL" id="NHYD01000860">
    <property type="protein sequence ID" value="PPQ93064.1"/>
    <property type="molecule type" value="Genomic_DNA"/>
</dbReference>
<evidence type="ECO:0008006" key="5">
    <source>
        <dbReference type="Google" id="ProtNLM"/>
    </source>
</evidence>
<dbReference type="Proteomes" id="UP000283269">
    <property type="component" value="Unassembled WGS sequence"/>
</dbReference>
<protein>
    <recommendedName>
        <fullName evidence="5">Ig-like domain-containing protein</fullName>
    </recommendedName>
</protein>